<comment type="cofactor">
    <cofactor evidence="9">
        <name>Mg(2+)</name>
        <dbReference type="ChEBI" id="CHEBI:18420"/>
    </cofactor>
    <cofactor evidence="9">
        <name>Mn(2+)</name>
        <dbReference type="ChEBI" id="CHEBI:29035"/>
    </cofactor>
    <text evidence="9">Mg(2+). Can also accept Mn(2+).</text>
</comment>
<accession>A0ABT5KF56</accession>
<evidence type="ECO:0000313" key="11">
    <source>
        <dbReference type="EMBL" id="MDC8772538.1"/>
    </source>
</evidence>
<feature type="binding site" evidence="9">
    <location>
        <begin position="298"/>
        <end position="300"/>
    </location>
    <ligand>
        <name>ATP</name>
        <dbReference type="ChEBI" id="CHEBI:30616"/>
    </ligand>
</feature>
<dbReference type="HAMAP" id="MF_00020">
    <property type="entry name" value="Acetate_kinase"/>
    <property type="match status" value="1"/>
</dbReference>
<dbReference type="InterPro" id="IPR000890">
    <property type="entry name" value="Aliphatic_acid_kin_short-chain"/>
</dbReference>
<keyword evidence="12" id="KW-1185">Reference proteome</keyword>
<keyword evidence="5 9" id="KW-0547">Nucleotide-binding</keyword>
<evidence type="ECO:0000256" key="9">
    <source>
        <dbReference type="HAMAP-Rule" id="MF_00020"/>
    </source>
</evidence>
<feature type="active site" description="Proton donor/acceptor" evidence="9">
    <location>
        <position position="165"/>
    </location>
</feature>
<gene>
    <name evidence="9" type="primary">ackA</name>
    <name evidence="11" type="ORF">PRZ03_13225</name>
</gene>
<dbReference type="Proteomes" id="UP001221189">
    <property type="component" value="Unassembled WGS sequence"/>
</dbReference>
<reference evidence="11 12" key="1">
    <citation type="submission" date="2022-10" db="EMBL/GenBank/DDBJ databases">
        <title>Paucibacter sp. hw1 Genome sequencing.</title>
        <authorList>
            <person name="Park S."/>
        </authorList>
    </citation>
    <scope>NUCLEOTIDE SEQUENCE [LARGE SCALE GENOMIC DNA]</scope>
    <source>
        <strain evidence="12">hw1</strain>
    </source>
</reference>
<organism evidence="11 12">
    <name type="scientific">Roseateles albus</name>
    <dbReference type="NCBI Taxonomy" id="2987525"/>
    <lineage>
        <taxon>Bacteria</taxon>
        <taxon>Pseudomonadati</taxon>
        <taxon>Pseudomonadota</taxon>
        <taxon>Betaproteobacteria</taxon>
        <taxon>Burkholderiales</taxon>
        <taxon>Sphaerotilaceae</taxon>
        <taxon>Roseateles</taxon>
    </lineage>
</organism>
<dbReference type="InterPro" id="IPR043129">
    <property type="entry name" value="ATPase_NBD"/>
</dbReference>
<evidence type="ECO:0000256" key="8">
    <source>
        <dbReference type="ARBA" id="ARBA00022842"/>
    </source>
</evidence>
<keyword evidence="7 9" id="KW-0067">ATP-binding</keyword>
<evidence type="ECO:0000256" key="4">
    <source>
        <dbReference type="ARBA" id="ARBA00022723"/>
    </source>
</evidence>
<dbReference type="EC" id="2.7.2.1" evidence="9"/>
<comment type="caution">
    <text evidence="11">The sequence shown here is derived from an EMBL/GenBank/DDBJ whole genome shotgun (WGS) entry which is preliminary data.</text>
</comment>
<keyword evidence="8 9" id="KW-0460">Magnesium</keyword>
<feature type="site" description="Transition state stabilizer" evidence="9">
    <location>
        <position position="256"/>
    </location>
</feature>
<dbReference type="PRINTS" id="PR00471">
    <property type="entry name" value="ACETATEKNASE"/>
</dbReference>
<dbReference type="InterPro" id="IPR004372">
    <property type="entry name" value="Ac/propionate_kinase"/>
</dbReference>
<dbReference type="PROSITE" id="PS01075">
    <property type="entry name" value="ACETATE_KINASE_1"/>
    <property type="match status" value="1"/>
</dbReference>
<evidence type="ECO:0000313" key="12">
    <source>
        <dbReference type="Proteomes" id="UP001221189"/>
    </source>
</evidence>
<name>A0ABT5KF56_9BURK</name>
<feature type="binding site" evidence="9">
    <location>
        <begin position="343"/>
        <end position="347"/>
    </location>
    <ligand>
        <name>ATP</name>
        <dbReference type="ChEBI" id="CHEBI:30616"/>
    </ligand>
</feature>
<keyword evidence="6 9" id="KW-0418">Kinase</keyword>
<evidence type="ECO:0000256" key="6">
    <source>
        <dbReference type="ARBA" id="ARBA00022777"/>
    </source>
</evidence>
<evidence type="ECO:0000256" key="2">
    <source>
        <dbReference type="ARBA" id="ARBA00022490"/>
    </source>
</evidence>
<keyword evidence="4 9" id="KW-0479">Metal-binding</keyword>
<comment type="catalytic activity">
    <reaction evidence="9">
        <text>acetate + ATP = acetyl phosphate + ADP</text>
        <dbReference type="Rhea" id="RHEA:11352"/>
        <dbReference type="ChEBI" id="CHEBI:22191"/>
        <dbReference type="ChEBI" id="CHEBI:30089"/>
        <dbReference type="ChEBI" id="CHEBI:30616"/>
        <dbReference type="ChEBI" id="CHEBI:456216"/>
        <dbReference type="EC" id="2.7.2.1"/>
    </reaction>
</comment>
<dbReference type="RefSeq" id="WP_273600725.1">
    <property type="nucleotide sequence ID" value="NZ_JAQQXT010000007.1"/>
</dbReference>
<dbReference type="PANTHER" id="PTHR21060:SF21">
    <property type="entry name" value="ACETATE KINASE"/>
    <property type="match status" value="1"/>
</dbReference>
<evidence type="ECO:0000256" key="7">
    <source>
        <dbReference type="ARBA" id="ARBA00022840"/>
    </source>
</evidence>
<evidence type="ECO:0000256" key="3">
    <source>
        <dbReference type="ARBA" id="ARBA00022679"/>
    </source>
</evidence>
<dbReference type="Pfam" id="PF00871">
    <property type="entry name" value="Acetate_kinase"/>
    <property type="match status" value="1"/>
</dbReference>
<evidence type="ECO:0000256" key="5">
    <source>
        <dbReference type="ARBA" id="ARBA00022741"/>
    </source>
</evidence>
<proteinExistence type="inferred from homology"/>
<feature type="site" description="Transition state stabilizer" evidence="9">
    <location>
        <position position="196"/>
    </location>
</feature>
<evidence type="ECO:0000256" key="10">
    <source>
        <dbReference type="RuleBase" id="RU003835"/>
    </source>
</evidence>
<keyword evidence="3 9" id="KW-0808">Transferase</keyword>
<keyword evidence="2 9" id="KW-0963">Cytoplasm</keyword>
<feature type="binding site" evidence="9">
    <location>
        <begin position="223"/>
        <end position="227"/>
    </location>
    <ligand>
        <name>ATP</name>
        <dbReference type="ChEBI" id="CHEBI:30616"/>
    </ligand>
</feature>
<comment type="subcellular location">
    <subcellularLocation>
        <location evidence="9">Cytoplasm</location>
    </subcellularLocation>
</comment>
<comment type="pathway">
    <text evidence="9">Metabolic intermediate biosynthesis; acetyl-CoA biosynthesis; acetyl-CoA from acetate: step 1/2.</text>
</comment>
<feature type="binding site" evidence="9">
    <location>
        <position position="16"/>
    </location>
    <ligand>
        <name>Mg(2+)</name>
        <dbReference type="ChEBI" id="CHEBI:18420"/>
    </ligand>
</feature>
<feature type="binding site" evidence="9">
    <location>
        <position position="23"/>
    </location>
    <ligand>
        <name>ATP</name>
        <dbReference type="ChEBI" id="CHEBI:30616"/>
    </ligand>
</feature>
<dbReference type="PANTHER" id="PTHR21060">
    <property type="entry name" value="ACETATE KINASE"/>
    <property type="match status" value="1"/>
</dbReference>
<protein>
    <recommendedName>
        <fullName evidence="9">Acetate kinase</fullName>
        <ecNumber evidence="9">2.7.2.1</ecNumber>
    </recommendedName>
    <alternativeName>
        <fullName evidence="9">Acetokinase</fullName>
    </alternativeName>
</protein>
<comment type="subunit">
    <text evidence="9">Homodimer.</text>
</comment>
<dbReference type="PIRSF" id="PIRSF000722">
    <property type="entry name" value="Acetate_prop_kin"/>
    <property type="match status" value="1"/>
</dbReference>
<feature type="binding site" evidence="9">
    <location>
        <position position="394"/>
    </location>
    <ligand>
        <name>Mg(2+)</name>
        <dbReference type="ChEBI" id="CHEBI:18420"/>
    </ligand>
</feature>
<comment type="function">
    <text evidence="9">Catalyzes the formation of acetyl phosphate from acetate and ATP. Can also catalyze the reverse reaction.</text>
</comment>
<sequence>MSLPHGSSHDALLVLNAGSSSLKFSVYRVDADEQLHLLASGGIEELGAAAHFWAKNSRGELLGEQRWPGRAPAPAPGPLGHSGAIDFLTEWLREHNGGGMRLIGVGHRVVHGGLSHSAPELVTPELLSYLQSLVPLAPLHQPHNLLAIRLIAQRLPGLPQVACFDTAFHRTAPGVSQAFALPPTITAKGVRRYGFHGLSYEYIARALPDYDAQAAAGRTVVLHLGNGASMCAMQACKSVASSMGFTAVDGLVMGSRCGSLDPGVLLYLMDELKMDARAVERLLYKESGLLGVSGISSDMRALSESQDPRAIEAIELFVYRIGRELGSLAAALGGLDAIVFTAGIGEHSAPVRAAICRAAAWLGVELDEAANLAGGPRISTTGSRCAAWVIPTNEELTIARHCLALLSQQEEGTRHEQQHA</sequence>
<dbReference type="NCBIfam" id="TIGR00016">
    <property type="entry name" value="ackA"/>
    <property type="match status" value="1"/>
</dbReference>
<dbReference type="Gene3D" id="3.30.420.40">
    <property type="match status" value="2"/>
</dbReference>
<dbReference type="InterPro" id="IPR023865">
    <property type="entry name" value="Aliphatic_acid_kinase_CS"/>
</dbReference>
<evidence type="ECO:0000256" key="1">
    <source>
        <dbReference type="ARBA" id="ARBA00008748"/>
    </source>
</evidence>
<dbReference type="EMBL" id="JAQQXT010000007">
    <property type="protein sequence ID" value="MDC8772538.1"/>
    <property type="molecule type" value="Genomic_DNA"/>
</dbReference>
<dbReference type="SUPFAM" id="SSF53067">
    <property type="entry name" value="Actin-like ATPase domain"/>
    <property type="match status" value="2"/>
</dbReference>
<feature type="binding site" evidence="9">
    <location>
        <position position="108"/>
    </location>
    <ligand>
        <name>substrate</name>
    </ligand>
</feature>
<comment type="similarity">
    <text evidence="1 9 10">Belongs to the acetokinase family.</text>
</comment>
<dbReference type="GO" id="GO:0008776">
    <property type="term" value="F:acetate kinase activity"/>
    <property type="evidence" value="ECO:0007669"/>
    <property type="project" value="UniProtKB-EC"/>
</dbReference>